<dbReference type="AlphaFoldDB" id="A0A512DZF5"/>
<reference evidence="1 2" key="1">
    <citation type="submission" date="2019-07" db="EMBL/GenBank/DDBJ databases">
        <title>Whole genome shotgun sequence of Skermanella aerolata NBRC 106429.</title>
        <authorList>
            <person name="Hosoyama A."/>
            <person name="Uohara A."/>
            <person name="Ohji S."/>
            <person name="Ichikawa N."/>
        </authorList>
    </citation>
    <scope>NUCLEOTIDE SEQUENCE [LARGE SCALE GENOMIC DNA]</scope>
    <source>
        <strain evidence="1 2">NBRC 106429</strain>
    </source>
</reference>
<name>A0A512DZF5_9PROT</name>
<evidence type="ECO:0000313" key="1">
    <source>
        <dbReference type="EMBL" id="GEO41851.1"/>
    </source>
</evidence>
<protein>
    <submittedName>
        <fullName evidence="1">Uncharacterized protein</fullName>
    </submittedName>
</protein>
<dbReference type="EMBL" id="BJYZ01000032">
    <property type="protein sequence ID" value="GEO41851.1"/>
    <property type="molecule type" value="Genomic_DNA"/>
</dbReference>
<dbReference type="Proteomes" id="UP000321523">
    <property type="component" value="Unassembled WGS sequence"/>
</dbReference>
<accession>A0A512DZF5</accession>
<gene>
    <name evidence="1" type="ORF">SAE02_59990</name>
</gene>
<comment type="caution">
    <text evidence="1">The sequence shown here is derived from an EMBL/GenBank/DDBJ whole genome shotgun (WGS) entry which is preliminary data.</text>
</comment>
<proteinExistence type="predicted"/>
<keyword evidence="2" id="KW-1185">Reference proteome</keyword>
<evidence type="ECO:0000313" key="2">
    <source>
        <dbReference type="Proteomes" id="UP000321523"/>
    </source>
</evidence>
<organism evidence="1 2">
    <name type="scientific">Skermanella aerolata</name>
    <dbReference type="NCBI Taxonomy" id="393310"/>
    <lineage>
        <taxon>Bacteria</taxon>
        <taxon>Pseudomonadati</taxon>
        <taxon>Pseudomonadota</taxon>
        <taxon>Alphaproteobacteria</taxon>
        <taxon>Rhodospirillales</taxon>
        <taxon>Azospirillaceae</taxon>
        <taxon>Skermanella</taxon>
    </lineage>
</organism>
<sequence length="60" mass="6390">MGRRQGVAAQRDLFTAAGQVPTLTSVERNKLLDLIEALLTEAVQAESSGIREGGDEPDHA</sequence>